<reference evidence="5" key="1">
    <citation type="submission" date="2024-03" db="EMBL/GenBank/DDBJ databases">
        <title>WGS assembly of Saponaria officinalis var. Norfolk2.</title>
        <authorList>
            <person name="Jenkins J."/>
            <person name="Shu S."/>
            <person name="Grimwood J."/>
            <person name="Barry K."/>
            <person name="Goodstein D."/>
            <person name="Schmutz J."/>
            <person name="Leebens-Mack J."/>
            <person name="Osbourn A."/>
        </authorList>
    </citation>
    <scope>NUCLEOTIDE SEQUENCE [LARGE SCALE GENOMIC DNA]</scope>
    <source>
        <strain evidence="5">JIC</strain>
    </source>
</reference>
<gene>
    <name evidence="5" type="ORF">RND81_04G058100</name>
</gene>
<dbReference type="EMBL" id="JBDFQZ010000004">
    <property type="protein sequence ID" value="KAK9733295.1"/>
    <property type="molecule type" value="Genomic_DNA"/>
</dbReference>
<dbReference type="PANTHER" id="PTHR33227:SF48">
    <property type="entry name" value="STIGMA-SPECIFIC STIG1-LIKE PROTEIN 4"/>
    <property type="match status" value="1"/>
</dbReference>
<feature type="region of interest" description="Disordered" evidence="3">
    <location>
        <begin position="175"/>
        <end position="264"/>
    </location>
</feature>
<evidence type="ECO:0000313" key="5">
    <source>
        <dbReference type="EMBL" id="KAK9733295.1"/>
    </source>
</evidence>
<evidence type="ECO:0008006" key="7">
    <source>
        <dbReference type="Google" id="ProtNLM"/>
    </source>
</evidence>
<name>A0AAW1LJA7_SAPOF</name>
<comment type="caution">
    <text evidence="5">The sequence shown here is derived from an EMBL/GenBank/DDBJ whole genome shotgun (WGS) entry which is preliminary data.</text>
</comment>
<dbReference type="InterPro" id="IPR006969">
    <property type="entry name" value="Stig-like"/>
</dbReference>
<evidence type="ECO:0000256" key="3">
    <source>
        <dbReference type="SAM" id="MobiDB-lite"/>
    </source>
</evidence>
<proteinExistence type="inferred from homology"/>
<feature type="chain" id="PRO_5043598228" description="Stigma-specific protein Stig1" evidence="4">
    <location>
        <begin position="29"/>
        <end position="264"/>
    </location>
</feature>
<dbReference type="PANTHER" id="PTHR33227">
    <property type="entry name" value="STIGMA-SPECIFIC STIG1-LIKE PROTEIN 3"/>
    <property type="match status" value="1"/>
</dbReference>
<keyword evidence="6" id="KW-1185">Reference proteome</keyword>
<evidence type="ECO:0000256" key="1">
    <source>
        <dbReference type="ARBA" id="ARBA00006010"/>
    </source>
</evidence>
<dbReference type="AlphaFoldDB" id="A0AAW1LJA7"/>
<feature type="compositionally biased region" description="Low complexity" evidence="3">
    <location>
        <begin position="190"/>
        <end position="204"/>
    </location>
</feature>
<dbReference type="Proteomes" id="UP001443914">
    <property type="component" value="Unassembled WGS sequence"/>
</dbReference>
<keyword evidence="2 4" id="KW-0732">Signal</keyword>
<dbReference type="Pfam" id="PF04885">
    <property type="entry name" value="Stig1"/>
    <property type="match status" value="1"/>
</dbReference>
<comment type="similarity">
    <text evidence="1">Belongs to the STIG1 family.</text>
</comment>
<feature type="signal peptide" evidence="4">
    <location>
        <begin position="1"/>
        <end position="28"/>
    </location>
</feature>
<feature type="compositionally biased region" description="Pro residues" evidence="3">
    <location>
        <begin position="234"/>
        <end position="247"/>
    </location>
</feature>
<evidence type="ECO:0000256" key="4">
    <source>
        <dbReference type="SAM" id="SignalP"/>
    </source>
</evidence>
<feature type="compositionally biased region" description="Pro residues" evidence="3">
    <location>
        <begin position="205"/>
        <end position="221"/>
    </location>
</feature>
<sequence length="264" mass="28165">MRSNMRSLMYVIVCTILILFLIVKGNNARVNVTNNFNTTSSSWLKRVINHRAQAQARGCWNRPWICSMGQFPPERLCCMNRCVDITSDPLNCGLCGIRCPFTWQCCRGVCIDINTNPFHCGRCLNRCPFGRPCTFGLCGYAGGQPAAPFPFPLPPIIPGPPFTFPIPLPPGFSFPPGSGLPIPRGGGTHLSPGLGLLNPPSVETPLPPGPPGAGMSPPPPLRSRAPPSSGGGLPLPPGSMRPCPPARPHSSNTEAPVPPNCQLS</sequence>
<organism evidence="5 6">
    <name type="scientific">Saponaria officinalis</name>
    <name type="common">Common soapwort</name>
    <name type="synonym">Lychnis saponaria</name>
    <dbReference type="NCBI Taxonomy" id="3572"/>
    <lineage>
        <taxon>Eukaryota</taxon>
        <taxon>Viridiplantae</taxon>
        <taxon>Streptophyta</taxon>
        <taxon>Embryophyta</taxon>
        <taxon>Tracheophyta</taxon>
        <taxon>Spermatophyta</taxon>
        <taxon>Magnoliopsida</taxon>
        <taxon>eudicotyledons</taxon>
        <taxon>Gunneridae</taxon>
        <taxon>Pentapetalae</taxon>
        <taxon>Caryophyllales</taxon>
        <taxon>Caryophyllaceae</taxon>
        <taxon>Caryophylleae</taxon>
        <taxon>Saponaria</taxon>
    </lineage>
</organism>
<evidence type="ECO:0000313" key="6">
    <source>
        <dbReference type="Proteomes" id="UP001443914"/>
    </source>
</evidence>
<protein>
    <recommendedName>
        <fullName evidence="7">Stigma-specific protein Stig1</fullName>
    </recommendedName>
</protein>
<evidence type="ECO:0000256" key="2">
    <source>
        <dbReference type="ARBA" id="ARBA00022729"/>
    </source>
</evidence>
<accession>A0AAW1LJA7</accession>